<dbReference type="PANTHER" id="PTHR10783">
    <property type="entry name" value="XENOTROPIC AND POLYTROPIC RETROVIRUS RECEPTOR 1-RELATED"/>
    <property type="match status" value="1"/>
</dbReference>
<evidence type="ECO:0000259" key="6">
    <source>
        <dbReference type="PROSITE" id="PS51380"/>
    </source>
</evidence>
<keyword evidence="8" id="KW-1185">Reference proteome</keyword>
<dbReference type="GO" id="GO:0005737">
    <property type="term" value="C:cytoplasm"/>
    <property type="evidence" value="ECO:0007669"/>
    <property type="project" value="TreeGrafter"/>
</dbReference>
<evidence type="ECO:0000256" key="2">
    <source>
        <dbReference type="ARBA" id="ARBA00022692"/>
    </source>
</evidence>
<dbReference type="Proteomes" id="UP000009328">
    <property type="component" value="Unassembled WGS sequence"/>
</dbReference>
<organism evidence="7 8">
    <name type="scientific">Wickerhamomyces ciferrii (strain ATCC 14091 / BCRC 22168 / CBS 111 / JCM 3599 / NBRC 0793 / NRRL Y-1031 F-60-10)</name>
    <name type="common">Yeast</name>
    <name type="synonym">Pichia ciferrii</name>
    <dbReference type="NCBI Taxonomy" id="1206466"/>
    <lineage>
        <taxon>Eukaryota</taxon>
        <taxon>Fungi</taxon>
        <taxon>Dikarya</taxon>
        <taxon>Ascomycota</taxon>
        <taxon>Saccharomycotina</taxon>
        <taxon>Saccharomycetes</taxon>
        <taxon>Phaffomycetales</taxon>
        <taxon>Wickerhamomycetaceae</taxon>
        <taxon>Wickerhamomyces</taxon>
    </lineage>
</organism>
<sequence length="376" mass="44437">MSDTFDNILPLPYRIISLLLLGSWLWLIILKISFKYNINLIQLLKINELSSSILEQKELYTRHEKTCINISLISIISYLISQFLHNKDIESITIWDFLPILIILIIAFQLIKPNNHGSKRLISTFNRILRGKISQNLRTNDILLSDTLTSYSKILIDLAIYSCHLINNKTCLPKSTGPTLSRTCGESIMLDSLIGLIPTFIRLKQCLWEYKLSNFRNKLHLLNFFKYSTNLPIVILGVYIRFYQIQLTKFWVFLALINSSYTFIWDINNDWNLNLLKFDLRNLLRSKIIYNKVFYGFAIIIDFLLRFIWIWKFLSPATENSSWFYSWISSLFSSEFGIFSLEILEILRRFIWILIKLEVDYINLDPIKDIELNELK</sequence>
<comment type="caution">
    <text evidence="7">The sequence shown here is derived from an EMBL/GenBank/DDBJ whole genome shotgun (WGS) entry which is preliminary data.</text>
</comment>
<feature type="transmembrane region" description="Helical" evidence="5">
    <location>
        <begin position="224"/>
        <end position="244"/>
    </location>
</feature>
<protein>
    <submittedName>
        <fullName evidence="7">Membrane protein</fullName>
    </submittedName>
</protein>
<proteinExistence type="predicted"/>
<keyword evidence="3 5" id="KW-1133">Transmembrane helix</keyword>
<feature type="transmembrane region" description="Helical" evidence="5">
    <location>
        <begin position="250"/>
        <end position="268"/>
    </location>
</feature>
<feature type="transmembrane region" description="Helical" evidence="5">
    <location>
        <begin position="91"/>
        <end position="111"/>
    </location>
</feature>
<dbReference type="Pfam" id="PF03124">
    <property type="entry name" value="EXS"/>
    <property type="match status" value="1"/>
</dbReference>
<gene>
    <name evidence="7" type="ORF">BN7_6434</name>
</gene>
<feature type="transmembrane region" description="Helical" evidence="5">
    <location>
        <begin position="289"/>
        <end position="311"/>
    </location>
</feature>
<dbReference type="EMBL" id="CAIF01000276">
    <property type="protein sequence ID" value="CCH46833.1"/>
    <property type="molecule type" value="Genomic_DNA"/>
</dbReference>
<dbReference type="STRING" id="1206466.K0L093"/>
<accession>K0L093</accession>
<evidence type="ECO:0000256" key="3">
    <source>
        <dbReference type="ARBA" id="ARBA00022989"/>
    </source>
</evidence>
<feature type="transmembrane region" description="Helical" evidence="5">
    <location>
        <begin position="323"/>
        <end position="347"/>
    </location>
</feature>
<dbReference type="eggNOG" id="KOG1162">
    <property type="taxonomic scope" value="Eukaryota"/>
</dbReference>
<evidence type="ECO:0000313" key="7">
    <source>
        <dbReference type="EMBL" id="CCH46833.1"/>
    </source>
</evidence>
<name>K0L093_WICCF</name>
<dbReference type="AlphaFoldDB" id="K0L093"/>
<dbReference type="HOGENOM" id="CLU_024081_2_1_1"/>
<dbReference type="FunCoup" id="K0L093">
    <property type="interactions" value="70"/>
</dbReference>
<feature type="transmembrane region" description="Helical" evidence="5">
    <location>
        <begin position="66"/>
        <end position="85"/>
    </location>
</feature>
<evidence type="ECO:0000256" key="4">
    <source>
        <dbReference type="ARBA" id="ARBA00023136"/>
    </source>
</evidence>
<feature type="domain" description="EXS" evidence="6">
    <location>
        <begin position="182"/>
        <end position="376"/>
    </location>
</feature>
<reference evidence="7 8" key="1">
    <citation type="journal article" date="2012" name="Eukaryot. Cell">
        <title>Draft genome sequence of Wickerhamomyces ciferrii NRRL Y-1031 F-60-10.</title>
        <authorList>
            <person name="Schneider J."/>
            <person name="Andrea H."/>
            <person name="Blom J."/>
            <person name="Jaenicke S."/>
            <person name="Ruckert C."/>
            <person name="Schorsch C."/>
            <person name="Szczepanowski R."/>
            <person name="Farwick M."/>
            <person name="Goesmann A."/>
            <person name="Puhler A."/>
            <person name="Schaffer S."/>
            <person name="Tauch A."/>
            <person name="Kohler T."/>
            <person name="Brinkrolf K."/>
        </authorList>
    </citation>
    <scope>NUCLEOTIDE SEQUENCE [LARGE SCALE GENOMIC DNA]</scope>
    <source>
        <strain evidence="8">ATCC 14091 / BCRC 22168 / CBS 111 / JCM 3599 / NBRC 0793 / NRRL Y-1031 F-60-10</strain>
    </source>
</reference>
<dbReference type="InParanoid" id="K0L093"/>
<dbReference type="PROSITE" id="PS51380">
    <property type="entry name" value="EXS"/>
    <property type="match status" value="1"/>
</dbReference>
<evidence type="ECO:0000313" key="8">
    <source>
        <dbReference type="Proteomes" id="UP000009328"/>
    </source>
</evidence>
<dbReference type="GO" id="GO:0016020">
    <property type="term" value="C:membrane"/>
    <property type="evidence" value="ECO:0007669"/>
    <property type="project" value="UniProtKB-SubCell"/>
</dbReference>
<keyword evidence="2 5" id="KW-0812">Transmembrane</keyword>
<evidence type="ECO:0000256" key="1">
    <source>
        <dbReference type="ARBA" id="ARBA00004141"/>
    </source>
</evidence>
<dbReference type="PANTHER" id="PTHR10783:SF46">
    <property type="entry name" value="PROTEIN ERD1 HOMOLOG 2"/>
    <property type="match status" value="1"/>
</dbReference>
<feature type="transmembrane region" description="Helical" evidence="5">
    <location>
        <begin position="12"/>
        <end position="30"/>
    </location>
</feature>
<evidence type="ECO:0000256" key="5">
    <source>
        <dbReference type="SAM" id="Phobius"/>
    </source>
</evidence>
<comment type="subcellular location">
    <subcellularLocation>
        <location evidence="1">Membrane</location>
        <topology evidence="1">Multi-pass membrane protein</topology>
    </subcellularLocation>
</comment>
<keyword evidence="4 5" id="KW-0472">Membrane</keyword>
<dbReference type="InterPro" id="IPR004342">
    <property type="entry name" value="EXS_C"/>
</dbReference>